<keyword evidence="2" id="KW-1185">Reference proteome</keyword>
<name>A0ABX2ATS2_9BACT</name>
<accession>A0ABX2ATS2</accession>
<dbReference type="EMBL" id="JABKKE010000003">
    <property type="protein sequence ID" value="NPE13373.1"/>
    <property type="molecule type" value="Genomic_DNA"/>
</dbReference>
<evidence type="ECO:0000313" key="1">
    <source>
        <dbReference type="EMBL" id="NPE13373.1"/>
    </source>
</evidence>
<gene>
    <name evidence="1" type="ORF">HPS55_03375</name>
</gene>
<organism evidence="1 2">
    <name type="scientific">Xylanibacter rodentium</name>
    <dbReference type="NCBI Taxonomy" id="2736289"/>
    <lineage>
        <taxon>Bacteria</taxon>
        <taxon>Pseudomonadati</taxon>
        <taxon>Bacteroidota</taxon>
        <taxon>Bacteroidia</taxon>
        <taxon>Bacteroidales</taxon>
        <taxon>Prevotellaceae</taxon>
        <taxon>Xylanibacter</taxon>
    </lineage>
</organism>
<sequence length="351" mass="40999">MSSEIKVLYITNHSEQTIKSKPDNFAYYVKSMMSNKHIDLCLLKPSSFAERRGISNTISIVKAIRRINPDILYLGNLTGLNKLVFFKRIGLLRCKIVVWKYTYCKEYKNPLKDWITKFFYWKGIDRIYMMFDNHTSHAISHHIVDEHQIVTLSRGAEVEWYSRYLQLQKDSFLVMATGKDSRDYKTLSEACEQTGTDCVIITRRHESNVKVAESYKNSRYVKFIFMEDLNIANEYEYIMEQQGKASVLAIPCEKRKYGVGYTNVVEAMPYYIPILMTHNPDIHVDLEKEGIGYLIEPYDVESWKEKIGYLKTHPEVVEAMSINVRKMVKGEYNAQTTSAFIINDFIRLTAK</sequence>
<dbReference type="Proteomes" id="UP001193734">
    <property type="component" value="Unassembled WGS sequence"/>
</dbReference>
<comment type="caution">
    <text evidence="1">The sequence shown here is derived from an EMBL/GenBank/DDBJ whole genome shotgun (WGS) entry which is preliminary data.</text>
</comment>
<dbReference type="Gene3D" id="3.40.50.2000">
    <property type="entry name" value="Glycogen Phosphorylase B"/>
    <property type="match status" value="1"/>
</dbReference>
<proteinExistence type="predicted"/>
<reference evidence="1 2" key="1">
    <citation type="submission" date="2020-05" db="EMBL/GenBank/DDBJ databases">
        <title>Distinct polysaccharide utilization as determinants for interspecies competition between intestinal Prevotella spp.</title>
        <authorList>
            <person name="Galvez E.J.C."/>
            <person name="Iljazovic A."/>
            <person name="Strowig T."/>
        </authorList>
    </citation>
    <scope>NUCLEOTIDE SEQUENCE [LARGE SCALE GENOMIC DNA]</scope>
    <source>
        <strain evidence="1 2">PROD</strain>
    </source>
</reference>
<protein>
    <submittedName>
        <fullName evidence="1">Glycosyltransferase</fullName>
    </submittedName>
</protein>
<evidence type="ECO:0000313" key="2">
    <source>
        <dbReference type="Proteomes" id="UP001193734"/>
    </source>
</evidence>
<dbReference type="SUPFAM" id="SSF53756">
    <property type="entry name" value="UDP-Glycosyltransferase/glycogen phosphorylase"/>
    <property type="match status" value="1"/>
</dbReference>